<keyword evidence="2" id="KW-0328">Glycosyltransferase</keyword>
<dbReference type="KEGG" id="jme:EEW87_010805"/>
<feature type="domain" description="Glycosyl transferase family 1" evidence="5">
    <location>
        <begin position="230"/>
        <end position="396"/>
    </location>
</feature>
<dbReference type="PANTHER" id="PTHR45947">
    <property type="entry name" value="SULFOQUINOVOSYL TRANSFERASE SQD2"/>
    <property type="match status" value="1"/>
</dbReference>
<dbReference type="Pfam" id="PF00534">
    <property type="entry name" value="Glycos_transf_1"/>
    <property type="match status" value="1"/>
</dbReference>
<evidence type="ECO:0000256" key="3">
    <source>
        <dbReference type="ARBA" id="ARBA00022679"/>
    </source>
</evidence>
<dbReference type="GO" id="GO:1901137">
    <property type="term" value="P:carbohydrate derivative biosynthetic process"/>
    <property type="evidence" value="ECO:0007669"/>
    <property type="project" value="UniProtKB-ARBA"/>
</dbReference>
<evidence type="ECO:0000313" key="8">
    <source>
        <dbReference type="Proteomes" id="UP000271708"/>
    </source>
</evidence>
<organism evidence="7 8">
    <name type="scientific">Janibacter melonis</name>
    <dbReference type="NCBI Taxonomy" id="262209"/>
    <lineage>
        <taxon>Bacteria</taxon>
        <taxon>Bacillati</taxon>
        <taxon>Actinomycetota</taxon>
        <taxon>Actinomycetes</taxon>
        <taxon>Micrococcales</taxon>
        <taxon>Intrasporangiaceae</taxon>
        <taxon>Janibacter</taxon>
    </lineage>
</organism>
<feature type="domain" description="Glycosyltransferase subfamily 4-like N-terminal" evidence="6">
    <location>
        <begin position="38"/>
        <end position="219"/>
    </location>
</feature>
<dbReference type="Proteomes" id="UP000271708">
    <property type="component" value="Chromosome"/>
</dbReference>
<evidence type="ECO:0000259" key="6">
    <source>
        <dbReference type="Pfam" id="PF13579"/>
    </source>
</evidence>
<dbReference type="SUPFAM" id="SSF53756">
    <property type="entry name" value="UDP-Glycosyltransferase/glycogen phosphorylase"/>
    <property type="match status" value="1"/>
</dbReference>
<dbReference type="EMBL" id="CP044548">
    <property type="protein sequence ID" value="QFQ30675.2"/>
    <property type="molecule type" value="Genomic_DNA"/>
</dbReference>
<feature type="region of interest" description="Disordered" evidence="4">
    <location>
        <begin position="216"/>
        <end position="236"/>
    </location>
</feature>
<dbReference type="AlphaFoldDB" id="A0A5P8FM51"/>
<evidence type="ECO:0000256" key="2">
    <source>
        <dbReference type="ARBA" id="ARBA00022676"/>
    </source>
</evidence>
<accession>A0A5P8FM51</accession>
<dbReference type="CDD" id="cd03794">
    <property type="entry name" value="GT4_WbuB-like"/>
    <property type="match status" value="1"/>
</dbReference>
<gene>
    <name evidence="7" type="ORF">EEW87_010805</name>
</gene>
<reference evidence="7 8" key="1">
    <citation type="submission" date="2019-09" db="EMBL/GenBank/DDBJ databases">
        <title>Complete Genome Sequence of Janibacter melonis M714 with both human health impact and industrial applications.</title>
        <authorList>
            <person name="Jin M."/>
            <person name="Zhao Q.R."/>
        </authorList>
    </citation>
    <scope>NUCLEOTIDE SEQUENCE [LARGE SCALE GENOMIC DNA]</scope>
    <source>
        <strain evidence="7 8">M714</strain>
    </source>
</reference>
<dbReference type="InterPro" id="IPR050194">
    <property type="entry name" value="Glycosyltransferase_grp1"/>
</dbReference>
<dbReference type="InterPro" id="IPR001296">
    <property type="entry name" value="Glyco_trans_1"/>
</dbReference>
<keyword evidence="3 7" id="KW-0808">Transferase</keyword>
<evidence type="ECO:0000256" key="1">
    <source>
        <dbReference type="ARBA" id="ARBA00021292"/>
    </source>
</evidence>
<dbReference type="PANTHER" id="PTHR45947:SF3">
    <property type="entry name" value="SULFOQUINOVOSYL TRANSFERASE SQD2"/>
    <property type="match status" value="1"/>
</dbReference>
<name>A0A5P8FM51_9MICO</name>
<evidence type="ECO:0000256" key="4">
    <source>
        <dbReference type="SAM" id="MobiDB-lite"/>
    </source>
</evidence>
<dbReference type="GO" id="GO:0016758">
    <property type="term" value="F:hexosyltransferase activity"/>
    <property type="evidence" value="ECO:0007669"/>
    <property type="project" value="TreeGrafter"/>
</dbReference>
<proteinExistence type="predicted"/>
<evidence type="ECO:0000259" key="5">
    <source>
        <dbReference type="Pfam" id="PF00534"/>
    </source>
</evidence>
<protein>
    <recommendedName>
        <fullName evidence="1">D-inositol 3-phosphate glycosyltransferase</fullName>
    </recommendedName>
</protein>
<dbReference type="Pfam" id="PF13579">
    <property type="entry name" value="Glyco_trans_4_4"/>
    <property type="match status" value="1"/>
</dbReference>
<evidence type="ECO:0000313" key="7">
    <source>
        <dbReference type="EMBL" id="QFQ30675.2"/>
    </source>
</evidence>
<dbReference type="InterPro" id="IPR028098">
    <property type="entry name" value="Glyco_trans_4-like_N"/>
</dbReference>
<dbReference type="Gene3D" id="3.40.50.2000">
    <property type="entry name" value="Glycogen Phosphorylase B"/>
    <property type="match status" value="2"/>
</dbReference>
<sequence>MRHPRRARHSDRERGPGTMKVGFVSQWYPPELGTGVPRAIAQGLARLGNEVHVLTGFPNYPSGQLYPGYSISRYMCEQDEEVKVHRAPLYPDHSRSAVRRMANYVSFAVGASAVSLRNLPTPDVWLTYSSPATAAIPAMLPRRHRAPHAMIIQDLWPDSVIGSDMAGGRASQVMAGPLHAFSRATYRSADGIGVISPGMRQVLVSRGVDPAVIHDTPNWVDGGSGPRPSQAEDRTSLNLPTNGAIFLYAGNLGEMQELVPLIEAFDRVTGAHLVLMGGGASRDRVVEAAQGRTNVHVLPPVDAGVVRAYQHAADVLVVSLRDTPLLRVTMPSKVQSSMAAGRAIFVHGAGDVADVVRRAGCGAAAVPRSSEVAVSIQQLVDAGAQAREQMGARARDFYDANFSAAAGSRRVHDLLISTVERHGNR</sequence>